<protein>
    <submittedName>
        <fullName evidence="2">Uncharacterized protein</fullName>
    </submittedName>
</protein>
<comment type="caution">
    <text evidence="2">The sequence shown here is derived from an EMBL/GenBank/DDBJ whole genome shotgun (WGS) entry which is preliminary data.</text>
</comment>
<evidence type="ECO:0000313" key="2">
    <source>
        <dbReference type="EMBL" id="MED6155760.1"/>
    </source>
</evidence>
<evidence type="ECO:0000256" key="1">
    <source>
        <dbReference type="SAM" id="MobiDB-lite"/>
    </source>
</evidence>
<name>A0ABU6U3N1_9FABA</name>
<accession>A0ABU6U3N1</accession>
<keyword evidence="3" id="KW-1185">Reference proteome</keyword>
<feature type="region of interest" description="Disordered" evidence="1">
    <location>
        <begin position="95"/>
        <end position="166"/>
    </location>
</feature>
<feature type="compositionally biased region" description="Polar residues" evidence="1">
    <location>
        <begin position="95"/>
        <end position="104"/>
    </location>
</feature>
<reference evidence="2 3" key="1">
    <citation type="journal article" date="2023" name="Plants (Basel)">
        <title>Bridging the Gap: Combining Genomics and Transcriptomics Approaches to Understand Stylosanthes scabra, an Orphan Legume from the Brazilian Caatinga.</title>
        <authorList>
            <person name="Ferreira-Neto J.R.C."/>
            <person name="da Silva M.D."/>
            <person name="Binneck E."/>
            <person name="de Melo N.F."/>
            <person name="da Silva R.H."/>
            <person name="de Melo A.L.T.M."/>
            <person name="Pandolfi V."/>
            <person name="Bustamante F.O."/>
            <person name="Brasileiro-Vidal A.C."/>
            <person name="Benko-Iseppon A.M."/>
        </authorList>
    </citation>
    <scope>NUCLEOTIDE SEQUENCE [LARGE SCALE GENOMIC DNA]</scope>
    <source>
        <tissue evidence="2">Leaves</tissue>
    </source>
</reference>
<dbReference type="Proteomes" id="UP001341840">
    <property type="component" value="Unassembled WGS sequence"/>
</dbReference>
<evidence type="ECO:0000313" key="3">
    <source>
        <dbReference type="Proteomes" id="UP001341840"/>
    </source>
</evidence>
<proteinExistence type="predicted"/>
<sequence length="166" mass="18053">MAHEADPDFFTGADLELARWALQGDGSGSVFQTMDQLAQEFIAAHFVEETVYRPEPPIQPHYDPGHPVPARSLPALVPTVHALFSPAGGFIPDTLSHTISTSTVPPEFDPATPDQQQGFDHANVSAPPPSTHQVVRPRPQRPQRDRRPPACGTSSHLHPHPAQDSD</sequence>
<organism evidence="2 3">
    <name type="scientific">Stylosanthes scabra</name>
    <dbReference type="NCBI Taxonomy" id="79078"/>
    <lineage>
        <taxon>Eukaryota</taxon>
        <taxon>Viridiplantae</taxon>
        <taxon>Streptophyta</taxon>
        <taxon>Embryophyta</taxon>
        <taxon>Tracheophyta</taxon>
        <taxon>Spermatophyta</taxon>
        <taxon>Magnoliopsida</taxon>
        <taxon>eudicotyledons</taxon>
        <taxon>Gunneridae</taxon>
        <taxon>Pentapetalae</taxon>
        <taxon>rosids</taxon>
        <taxon>fabids</taxon>
        <taxon>Fabales</taxon>
        <taxon>Fabaceae</taxon>
        <taxon>Papilionoideae</taxon>
        <taxon>50 kb inversion clade</taxon>
        <taxon>dalbergioids sensu lato</taxon>
        <taxon>Dalbergieae</taxon>
        <taxon>Pterocarpus clade</taxon>
        <taxon>Stylosanthes</taxon>
    </lineage>
</organism>
<dbReference type="EMBL" id="JASCZI010120846">
    <property type="protein sequence ID" value="MED6155760.1"/>
    <property type="molecule type" value="Genomic_DNA"/>
</dbReference>
<gene>
    <name evidence="2" type="ORF">PIB30_007996</name>
</gene>